<proteinExistence type="inferred from homology"/>
<evidence type="ECO:0000256" key="3">
    <source>
        <dbReference type="ARBA" id="ARBA00023002"/>
    </source>
</evidence>
<reference evidence="6" key="1">
    <citation type="submission" date="2019-03" db="EMBL/GenBank/DDBJ databases">
        <title>Single cell metagenomics reveals metabolic interactions within the superorganism composed of flagellate Streblomastix strix and complex community of Bacteroidetes bacteria on its surface.</title>
        <authorList>
            <person name="Treitli S.C."/>
            <person name="Kolisko M."/>
            <person name="Husnik F."/>
            <person name="Keeling P."/>
            <person name="Hampl V."/>
        </authorList>
    </citation>
    <scope>NUCLEOTIDE SEQUENCE</scope>
    <source>
        <strain evidence="6">STM</strain>
    </source>
</reference>
<dbReference type="InterPro" id="IPR036291">
    <property type="entry name" value="NAD(P)-bd_dom_sf"/>
</dbReference>
<dbReference type="InterPro" id="IPR008927">
    <property type="entry name" value="6-PGluconate_DH-like_C_sf"/>
</dbReference>
<dbReference type="InterPro" id="IPR051402">
    <property type="entry name" value="KPR-Related"/>
</dbReference>
<dbReference type="GO" id="GO:0015940">
    <property type="term" value="P:pantothenate biosynthetic process"/>
    <property type="evidence" value="ECO:0007669"/>
    <property type="project" value="InterPro"/>
</dbReference>
<name>A0A5J4R483_9ZZZZ</name>
<dbReference type="InterPro" id="IPR013752">
    <property type="entry name" value="KPA_reductase"/>
</dbReference>
<dbReference type="EMBL" id="SNRY01001821">
    <property type="protein sequence ID" value="KAA6328428.1"/>
    <property type="molecule type" value="Genomic_DNA"/>
</dbReference>
<evidence type="ECO:0000259" key="5">
    <source>
        <dbReference type="Pfam" id="PF08546"/>
    </source>
</evidence>
<dbReference type="Gene3D" id="3.40.50.720">
    <property type="entry name" value="NAD(P)-binding Rossmann-like Domain"/>
    <property type="match status" value="1"/>
</dbReference>
<evidence type="ECO:0000313" key="6">
    <source>
        <dbReference type="EMBL" id="KAA6328428.1"/>
    </source>
</evidence>
<gene>
    <name evidence="6" type="ORF">EZS27_022673</name>
</gene>
<sequence length="302" mass="32548">MKYLIVGTGGVGGNIAAFLSLAGKDVTCIARGEHLETIQTNGLRLKSELKGEHLIPLKASTAEDYSDKADVIFVCVKGYSLDSITELIAKAAQKNTLVIPILNVFGVGPKLQRCIPAVTVLDGCIYIVGFISAPGEITQMGTVFRLVFGAHLGTSVAPQLLEPVQKDLQESGIKTIISMDIRRDTFIKWSYISAMACTGAYYDVPMGEIQKEGAIRDTFIGLSKESAALGVKLGITFETDISAHHLKIVDSLAPESTASMQKDLARGHKSEIQDLLFNMIALAEEAGLSIPVYKKVAEKFKK</sequence>
<dbReference type="SUPFAM" id="SSF51735">
    <property type="entry name" value="NAD(P)-binding Rossmann-fold domains"/>
    <property type="match status" value="1"/>
</dbReference>
<dbReference type="AlphaFoldDB" id="A0A5J4R483"/>
<dbReference type="PANTHER" id="PTHR21708:SF26">
    <property type="entry name" value="2-DEHYDROPANTOATE 2-REDUCTASE"/>
    <property type="match status" value="1"/>
</dbReference>
<dbReference type="NCBIfam" id="TIGR00745">
    <property type="entry name" value="apbA_panE"/>
    <property type="match status" value="1"/>
</dbReference>
<protein>
    <submittedName>
        <fullName evidence="6">2-dehydropantoate 2-reductase</fullName>
        <ecNumber evidence="6">1.1.1.169</ecNumber>
    </submittedName>
</protein>
<feature type="domain" description="Ketopantoate reductase N-terminal" evidence="4">
    <location>
        <begin position="3"/>
        <end position="151"/>
    </location>
</feature>
<dbReference type="EC" id="1.1.1.169" evidence="6"/>
<keyword evidence="2" id="KW-0521">NADP</keyword>
<dbReference type="SUPFAM" id="SSF48179">
    <property type="entry name" value="6-phosphogluconate dehydrogenase C-terminal domain-like"/>
    <property type="match status" value="1"/>
</dbReference>
<organism evidence="6">
    <name type="scientific">termite gut metagenome</name>
    <dbReference type="NCBI Taxonomy" id="433724"/>
    <lineage>
        <taxon>unclassified sequences</taxon>
        <taxon>metagenomes</taxon>
        <taxon>organismal metagenomes</taxon>
    </lineage>
</organism>
<keyword evidence="3 6" id="KW-0560">Oxidoreductase</keyword>
<dbReference type="InterPro" id="IPR013328">
    <property type="entry name" value="6PGD_dom2"/>
</dbReference>
<dbReference type="Gene3D" id="1.10.1040.10">
    <property type="entry name" value="N-(1-d-carboxylethyl)-l-norvaline Dehydrogenase, domain 2"/>
    <property type="match status" value="1"/>
</dbReference>
<dbReference type="GO" id="GO:0008677">
    <property type="term" value="F:2-dehydropantoate 2-reductase activity"/>
    <property type="evidence" value="ECO:0007669"/>
    <property type="project" value="UniProtKB-EC"/>
</dbReference>
<dbReference type="Pfam" id="PF08546">
    <property type="entry name" value="ApbA_C"/>
    <property type="match status" value="1"/>
</dbReference>
<comment type="caution">
    <text evidence="6">The sequence shown here is derived from an EMBL/GenBank/DDBJ whole genome shotgun (WGS) entry which is preliminary data.</text>
</comment>
<dbReference type="GO" id="GO:0005737">
    <property type="term" value="C:cytoplasm"/>
    <property type="evidence" value="ECO:0007669"/>
    <property type="project" value="TreeGrafter"/>
</dbReference>
<dbReference type="InterPro" id="IPR013332">
    <property type="entry name" value="KPR_N"/>
</dbReference>
<evidence type="ECO:0000259" key="4">
    <source>
        <dbReference type="Pfam" id="PF02558"/>
    </source>
</evidence>
<dbReference type="PANTHER" id="PTHR21708">
    <property type="entry name" value="PROBABLE 2-DEHYDROPANTOATE 2-REDUCTASE"/>
    <property type="match status" value="1"/>
</dbReference>
<comment type="similarity">
    <text evidence="1">Belongs to the ketopantoate reductase family.</text>
</comment>
<dbReference type="Pfam" id="PF02558">
    <property type="entry name" value="ApbA"/>
    <property type="match status" value="1"/>
</dbReference>
<dbReference type="InterPro" id="IPR003710">
    <property type="entry name" value="ApbA"/>
</dbReference>
<accession>A0A5J4R483</accession>
<evidence type="ECO:0000256" key="2">
    <source>
        <dbReference type="ARBA" id="ARBA00022857"/>
    </source>
</evidence>
<feature type="domain" description="Ketopantoate reductase C-terminal" evidence="5">
    <location>
        <begin position="180"/>
        <end position="299"/>
    </location>
</feature>
<evidence type="ECO:0000256" key="1">
    <source>
        <dbReference type="ARBA" id="ARBA00007870"/>
    </source>
</evidence>